<dbReference type="PANTHER" id="PTHR43280:SF2">
    <property type="entry name" value="HTH-TYPE TRANSCRIPTIONAL REGULATOR EXSA"/>
    <property type="match status" value="1"/>
</dbReference>
<dbReference type="GO" id="GO:0003700">
    <property type="term" value="F:DNA-binding transcription factor activity"/>
    <property type="evidence" value="ECO:0007669"/>
    <property type="project" value="InterPro"/>
</dbReference>
<dbReference type="InterPro" id="IPR018060">
    <property type="entry name" value="HTH_AraC"/>
</dbReference>
<dbReference type="GO" id="GO:0043565">
    <property type="term" value="F:sequence-specific DNA binding"/>
    <property type="evidence" value="ECO:0007669"/>
    <property type="project" value="InterPro"/>
</dbReference>
<evidence type="ECO:0000256" key="3">
    <source>
        <dbReference type="ARBA" id="ARBA00023163"/>
    </source>
</evidence>
<keyword evidence="1" id="KW-0805">Transcription regulation</keyword>
<dbReference type="AlphaFoldDB" id="A0A9D2GBH3"/>
<evidence type="ECO:0000313" key="6">
    <source>
        <dbReference type="Proteomes" id="UP000824116"/>
    </source>
</evidence>
<sequence length="395" mass="44844">MVNIMCAPLYVYDTEAHLDEKIGGGEEAWWVKLGYDSDTAFGILTEKKEYPVICAGENGYAAVVIYDGKEARTVAAGPVLLGPAGTQSADGRKNGGMKRQEPQITVCSLGTFVSGCLLLYWKITGKEMSAAELWECNRESYEKTRMILKRISEDVFYRQENFGRHNPYQQELRELESIKTGDKEALRDSISETYEGSIGILAREPLRHYKNVAIGNITLASRAAIAGGLSAENSFSMADSMIQQVEEINNIPEVEAFKRECQYLYAEAVKEEKEGGVTEAEKNPLVGKVKDYIFSHLHDRIKVSDIAESLRVNPNYLSSVFSRSENITIKKYILQEKIRRSQNLLKYSDYRIQEIGFYLGFSSQSHFTRSFQEMTGIKPNEYRKIYGNREKWKQI</sequence>
<dbReference type="Pfam" id="PF12833">
    <property type="entry name" value="HTH_18"/>
    <property type="match status" value="1"/>
</dbReference>
<dbReference type="SUPFAM" id="SSF46689">
    <property type="entry name" value="Homeodomain-like"/>
    <property type="match status" value="2"/>
</dbReference>
<dbReference type="EMBL" id="DXAY01000254">
    <property type="protein sequence ID" value="HIZ75717.1"/>
    <property type="molecule type" value="Genomic_DNA"/>
</dbReference>
<dbReference type="SMART" id="SM00342">
    <property type="entry name" value="HTH_ARAC"/>
    <property type="match status" value="1"/>
</dbReference>
<dbReference type="Gene3D" id="1.10.10.60">
    <property type="entry name" value="Homeodomain-like"/>
    <property type="match status" value="2"/>
</dbReference>
<comment type="caution">
    <text evidence="5">The sequence shown here is derived from an EMBL/GenBank/DDBJ whole genome shotgun (WGS) entry which is preliminary data.</text>
</comment>
<dbReference type="Proteomes" id="UP000824116">
    <property type="component" value="Unassembled WGS sequence"/>
</dbReference>
<dbReference type="InterPro" id="IPR020449">
    <property type="entry name" value="Tscrpt_reg_AraC-type_HTH"/>
</dbReference>
<dbReference type="InterPro" id="IPR009057">
    <property type="entry name" value="Homeodomain-like_sf"/>
</dbReference>
<evidence type="ECO:0000259" key="4">
    <source>
        <dbReference type="PROSITE" id="PS01124"/>
    </source>
</evidence>
<keyword evidence="2" id="KW-0238">DNA-binding</keyword>
<keyword evidence="3" id="KW-0804">Transcription</keyword>
<evidence type="ECO:0000313" key="5">
    <source>
        <dbReference type="EMBL" id="HIZ75717.1"/>
    </source>
</evidence>
<evidence type="ECO:0000256" key="2">
    <source>
        <dbReference type="ARBA" id="ARBA00023125"/>
    </source>
</evidence>
<dbReference type="PRINTS" id="PR00032">
    <property type="entry name" value="HTHARAC"/>
</dbReference>
<dbReference type="PANTHER" id="PTHR43280">
    <property type="entry name" value="ARAC-FAMILY TRANSCRIPTIONAL REGULATOR"/>
    <property type="match status" value="1"/>
</dbReference>
<accession>A0A9D2GBH3</accession>
<evidence type="ECO:0000256" key="1">
    <source>
        <dbReference type="ARBA" id="ARBA00023015"/>
    </source>
</evidence>
<dbReference type="PROSITE" id="PS01124">
    <property type="entry name" value="HTH_ARAC_FAMILY_2"/>
    <property type="match status" value="1"/>
</dbReference>
<reference evidence="5" key="1">
    <citation type="journal article" date="2021" name="PeerJ">
        <title>Extensive microbial diversity within the chicken gut microbiome revealed by metagenomics and culture.</title>
        <authorList>
            <person name="Gilroy R."/>
            <person name="Ravi A."/>
            <person name="Getino M."/>
            <person name="Pursley I."/>
            <person name="Horton D.L."/>
            <person name="Alikhan N.F."/>
            <person name="Baker D."/>
            <person name="Gharbi K."/>
            <person name="Hall N."/>
            <person name="Watson M."/>
            <person name="Adriaenssens E.M."/>
            <person name="Foster-Nyarko E."/>
            <person name="Jarju S."/>
            <person name="Secka A."/>
            <person name="Antonio M."/>
            <person name="Oren A."/>
            <person name="Chaudhuri R.R."/>
            <person name="La Ragione R."/>
            <person name="Hildebrand F."/>
            <person name="Pallen M.J."/>
        </authorList>
    </citation>
    <scope>NUCLEOTIDE SEQUENCE</scope>
    <source>
        <strain evidence="5">CHK196-3914</strain>
    </source>
</reference>
<gene>
    <name evidence="5" type="ORF">H9723_10850</name>
</gene>
<protein>
    <submittedName>
        <fullName evidence="5">AraC family transcriptional regulator</fullName>
    </submittedName>
</protein>
<organism evidence="5 6">
    <name type="scientific">Candidatus Mediterraneibacter stercoravium</name>
    <dbReference type="NCBI Taxonomy" id="2838685"/>
    <lineage>
        <taxon>Bacteria</taxon>
        <taxon>Bacillati</taxon>
        <taxon>Bacillota</taxon>
        <taxon>Clostridia</taxon>
        <taxon>Lachnospirales</taxon>
        <taxon>Lachnospiraceae</taxon>
        <taxon>Mediterraneibacter</taxon>
    </lineage>
</organism>
<dbReference type="PROSITE" id="PS00041">
    <property type="entry name" value="HTH_ARAC_FAMILY_1"/>
    <property type="match status" value="1"/>
</dbReference>
<dbReference type="InterPro" id="IPR018062">
    <property type="entry name" value="HTH_AraC-typ_CS"/>
</dbReference>
<name>A0A9D2GBH3_9FIRM</name>
<proteinExistence type="predicted"/>
<feature type="domain" description="HTH araC/xylS-type" evidence="4">
    <location>
        <begin position="287"/>
        <end position="385"/>
    </location>
</feature>
<reference evidence="5" key="2">
    <citation type="submission" date="2021-04" db="EMBL/GenBank/DDBJ databases">
        <authorList>
            <person name="Gilroy R."/>
        </authorList>
    </citation>
    <scope>NUCLEOTIDE SEQUENCE</scope>
    <source>
        <strain evidence="5">CHK196-3914</strain>
    </source>
</reference>